<accession>A0ABV8UR04</accession>
<dbReference type="InterPro" id="IPR051016">
    <property type="entry name" value="Diverse_Substrate_AcTransf"/>
</dbReference>
<dbReference type="EC" id="2.3.-.-" evidence="4"/>
<keyword evidence="2 4" id="KW-0012">Acyltransferase</keyword>
<keyword evidence="1 4" id="KW-0808">Transferase</keyword>
<gene>
    <name evidence="4" type="ORF">ACFOW6_15515</name>
</gene>
<dbReference type="Gene3D" id="3.40.630.30">
    <property type="match status" value="1"/>
</dbReference>
<protein>
    <submittedName>
        <fullName evidence="4">GNAT family N-acetyltransferase</fullName>
        <ecNumber evidence="4">2.3.-.-</ecNumber>
    </submittedName>
</protein>
<comment type="caution">
    <text evidence="4">The sequence shown here is derived from an EMBL/GenBank/DDBJ whole genome shotgun (WGS) entry which is preliminary data.</text>
</comment>
<dbReference type="Pfam" id="PF00583">
    <property type="entry name" value="Acetyltransf_1"/>
    <property type="match status" value="1"/>
</dbReference>
<dbReference type="SUPFAM" id="SSF55729">
    <property type="entry name" value="Acyl-CoA N-acyltransferases (Nat)"/>
    <property type="match status" value="1"/>
</dbReference>
<sequence>MADHVIRTAEAEDVGRLARLLQETYAFYGEKAPVAEDLLIERLQRYLGANPGFEALIAEQDGRDLGYAIYAPVFWTSDCQLSLFLKELYLVEDARRCGIGRDFMVELASIALERGWSRMIWTVDRHNHKARRFYDSLEGTQALDKVVYLQSDSVMKRLATAGGSRFPYSFRV</sequence>
<evidence type="ECO:0000313" key="4">
    <source>
        <dbReference type="EMBL" id="MFC4352960.1"/>
    </source>
</evidence>
<organism evidence="4 5">
    <name type="scientific">Fodinicurvata halophila</name>
    <dbReference type="NCBI Taxonomy" id="1419723"/>
    <lineage>
        <taxon>Bacteria</taxon>
        <taxon>Pseudomonadati</taxon>
        <taxon>Pseudomonadota</taxon>
        <taxon>Alphaproteobacteria</taxon>
        <taxon>Rhodospirillales</taxon>
        <taxon>Rhodovibrionaceae</taxon>
        <taxon>Fodinicurvata</taxon>
    </lineage>
</organism>
<dbReference type="PANTHER" id="PTHR10545">
    <property type="entry name" value="DIAMINE N-ACETYLTRANSFERASE"/>
    <property type="match status" value="1"/>
</dbReference>
<dbReference type="Proteomes" id="UP001595799">
    <property type="component" value="Unassembled WGS sequence"/>
</dbReference>
<keyword evidence="5" id="KW-1185">Reference proteome</keyword>
<reference evidence="5" key="1">
    <citation type="journal article" date="2019" name="Int. J. Syst. Evol. Microbiol.">
        <title>The Global Catalogue of Microorganisms (GCM) 10K type strain sequencing project: providing services to taxonomists for standard genome sequencing and annotation.</title>
        <authorList>
            <consortium name="The Broad Institute Genomics Platform"/>
            <consortium name="The Broad Institute Genome Sequencing Center for Infectious Disease"/>
            <person name="Wu L."/>
            <person name="Ma J."/>
        </authorList>
    </citation>
    <scope>NUCLEOTIDE SEQUENCE [LARGE SCALE GENOMIC DNA]</scope>
    <source>
        <strain evidence="5">CECT 8472</strain>
    </source>
</reference>
<dbReference type="CDD" id="cd04301">
    <property type="entry name" value="NAT_SF"/>
    <property type="match status" value="1"/>
</dbReference>
<dbReference type="PROSITE" id="PS51186">
    <property type="entry name" value="GNAT"/>
    <property type="match status" value="1"/>
</dbReference>
<evidence type="ECO:0000256" key="1">
    <source>
        <dbReference type="ARBA" id="ARBA00022679"/>
    </source>
</evidence>
<dbReference type="InterPro" id="IPR000182">
    <property type="entry name" value="GNAT_dom"/>
</dbReference>
<dbReference type="EMBL" id="JBHSCW010000010">
    <property type="protein sequence ID" value="MFC4352960.1"/>
    <property type="molecule type" value="Genomic_DNA"/>
</dbReference>
<feature type="domain" description="N-acetyltransferase" evidence="3">
    <location>
        <begin position="4"/>
        <end position="160"/>
    </location>
</feature>
<dbReference type="PANTHER" id="PTHR10545:SF29">
    <property type="entry name" value="GH14572P-RELATED"/>
    <property type="match status" value="1"/>
</dbReference>
<name>A0ABV8UR04_9PROT</name>
<dbReference type="InterPro" id="IPR016181">
    <property type="entry name" value="Acyl_CoA_acyltransferase"/>
</dbReference>
<proteinExistence type="predicted"/>
<evidence type="ECO:0000256" key="2">
    <source>
        <dbReference type="ARBA" id="ARBA00023315"/>
    </source>
</evidence>
<dbReference type="RefSeq" id="WP_382423337.1">
    <property type="nucleotide sequence ID" value="NZ_JBHSCW010000010.1"/>
</dbReference>
<dbReference type="GO" id="GO:0016746">
    <property type="term" value="F:acyltransferase activity"/>
    <property type="evidence" value="ECO:0007669"/>
    <property type="project" value="UniProtKB-KW"/>
</dbReference>
<evidence type="ECO:0000313" key="5">
    <source>
        <dbReference type="Proteomes" id="UP001595799"/>
    </source>
</evidence>
<evidence type="ECO:0000259" key="3">
    <source>
        <dbReference type="PROSITE" id="PS51186"/>
    </source>
</evidence>